<dbReference type="SUPFAM" id="SSF109854">
    <property type="entry name" value="DinB/YfiT-like putative metalloenzymes"/>
    <property type="match status" value="1"/>
</dbReference>
<keyword evidence="3" id="KW-1185">Reference proteome</keyword>
<sequence length="158" mass="18723">MKFLLKNKENLLIHFENSIDWVKRLKELTENQWRTPIAEGKWTIAEIIGHLTPWDQFLIEQRLPFLFQDKALPKSPDENEINQQAATLSQMKTKDEIIEDFILNRRKLIIAVNNIPGEMWEKEFNIGTSSLTLYTYLLGFKEHDEHHFEQIEKVLSTS</sequence>
<comment type="caution">
    <text evidence="2">The sequence shown here is derived from an EMBL/GenBank/DDBJ whole genome shotgun (WGS) entry which is preliminary data.</text>
</comment>
<dbReference type="Proteomes" id="UP000272238">
    <property type="component" value="Unassembled WGS sequence"/>
</dbReference>
<dbReference type="Gene3D" id="1.20.120.450">
    <property type="entry name" value="dinb family like domain"/>
    <property type="match status" value="1"/>
</dbReference>
<dbReference type="AlphaFoldDB" id="A0A494ZA16"/>
<evidence type="ECO:0000313" key="2">
    <source>
        <dbReference type="EMBL" id="RKQ19516.1"/>
    </source>
</evidence>
<name>A0A494ZA16_9BACL</name>
<feature type="domain" description="DinB-like" evidence="1">
    <location>
        <begin position="22"/>
        <end position="151"/>
    </location>
</feature>
<dbReference type="EMBL" id="RBZN01000003">
    <property type="protein sequence ID" value="RKQ19516.1"/>
    <property type="molecule type" value="Genomic_DNA"/>
</dbReference>
<dbReference type="Pfam" id="PF12867">
    <property type="entry name" value="DinB_2"/>
    <property type="match status" value="1"/>
</dbReference>
<protein>
    <submittedName>
        <fullName evidence="2">DinB family protein</fullName>
    </submittedName>
</protein>
<reference evidence="2 3" key="1">
    <citation type="journal article" date="2016" name="Antonie Van Leeuwenhoek">
        <title>Lysinibacillus endophyticus sp. nov., an indole-3-acetic acid producing endophytic bacterium isolated from corn root (Zea mays cv. Xinken-5).</title>
        <authorList>
            <person name="Yu J."/>
            <person name="Guan X."/>
            <person name="Liu C."/>
            <person name="Xiang W."/>
            <person name="Yu Z."/>
            <person name="Liu X."/>
            <person name="Wang G."/>
        </authorList>
    </citation>
    <scope>NUCLEOTIDE SEQUENCE [LARGE SCALE GENOMIC DNA]</scope>
    <source>
        <strain evidence="2 3">DSM 100506</strain>
    </source>
</reference>
<dbReference type="OrthoDB" id="2964295at2"/>
<evidence type="ECO:0000313" key="3">
    <source>
        <dbReference type="Proteomes" id="UP000272238"/>
    </source>
</evidence>
<accession>A0A494ZA16</accession>
<organism evidence="2 3">
    <name type="scientific">Ureibacillus endophyticus</name>
    <dbReference type="NCBI Taxonomy" id="1978490"/>
    <lineage>
        <taxon>Bacteria</taxon>
        <taxon>Bacillati</taxon>
        <taxon>Bacillota</taxon>
        <taxon>Bacilli</taxon>
        <taxon>Bacillales</taxon>
        <taxon>Caryophanaceae</taxon>
        <taxon>Ureibacillus</taxon>
    </lineage>
</organism>
<proteinExistence type="predicted"/>
<evidence type="ECO:0000259" key="1">
    <source>
        <dbReference type="Pfam" id="PF12867"/>
    </source>
</evidence>
<dbReference type="InterPro" id="IPR024775">
    <property type="entry name" value="DinB-like"/>
</dbReference>
<gene>
    <name evidence="2" type="ORF">D8M03_02250</name>
</gene>
<dbReference type="InterPro" id="IPR034660">
    <property type="entry name" value="DinB/YfiT-like"/>
</dbReference>